<keyword evidence="2" id="KW-0472">Membrane</keyword>
<feature type="transmembrane region" description="Helical" evidence="2">
    <location>
        <begin position="150"/>
        <end position="170"/>
    </location>
</feature>
<dbReference type="EMBL" id="CP000383">
    <property type="protein sequence ID" value="ABG58922.1"/>
    <property type="molecule type" value="Genomic_DNA"/>
</dbReference>
<feature type="transmembrane region" description="Helical" evidence="2">
    <location>
        <begin position="299"/>
        <end position="320"/>
    </location>
</feature>
<feature type="transmembrane region" description="Helical" evidence="2">
    <location>
        <begin position="244"/>
        <end position="261"/>
    </location>
</feature>
<keyword evidence="2" id="KW-1133">Transmembrane helix</keyword>
<sequence length="596" mass="69943">MSTDVYSFIDTTNNLSFQDIISGKYDSAFKKTAKDAFYTSKLNVNYWLMFRLKNVNATKNWLVEFPDPHISKIIFYRKLPDGSFEKTLASGFDYPFSNKEFNHKNFVFNVRTPKDSIETFYAVINSNNTSSLSVFVRETTFFSGYALREYVLLGFFYGVLLIMAIYNLFLYFNTKDLVYLFYVFYTLCCALNSFSEDGLGFQYIWPNLPVINSWVMLGTPPLLVTAFMIYSYSFLKITQFSSKFSYLIIIFYFLYIIFYVVEKFVSGTRVFYPFVYLIPFILIYLVSFQIYLKGEKYARFFILAYTMIIISFVIFVLRMFDLVPVTLFTVYSFNFGFLIEVVILSIALGDRIRIERHHRELLQYQAINQLKENESLKNTLISELKEKEVILDRVNKELETKVAIRTQDLQKKTDELSIFNSNLSKLVEDLNQMNIKLDVDNWQLKQKVQEEVKARLSDEELSTDKFKELFPDEAACLRYLENIKWENGFVCKRCGHDRYISHTSPFTRKCTSCKHVESVTADTLFHGIRIPMDKAFYIVYDTIRSGKSKTLEELSDLLGLNKNTIWAFRKKIQAAYDYLKTKSKGGVVKWDELLSN</sequence>
<evidence type="ECO:0000313" key="7">
    <source>
        <dbReference type="Proteomes" id="UP000001822"/>
    </source>
</evidence>
<feature type="transmembrane region" description="Helical" evidence="2">
    <location>
        <begin position="273"/>
        <end position="292"/>
    </location>
</feature>
<dbReference type="Pfam" id="PF07695">
    <property type="entry name" value="7TMR-DISM_7TM"/>
    <property type="match status" value="1"/>
</dbReference>
<keyword evidence="7" id="KW-1185">Reference proteome</keyword>
<feature type="coiled-coil region" evidence="1">
    <location>
        <begin position="367"/>
        <end position="401"/>
    </location>
</feature>
<dbReference type="KEGG" id="chu:CHU_1654"/>
<dbReference type="AlphaFoldDB" id="A0A6N4SRA6"/>
<dbReference type="InterPro" id="IPR011623">
    <property type="entry name" value="7TMR_DISM_rcpt_extracell_dom1"/>
</dbReference>
<keyword evidence="1" id="KW-0175">Coiled coil</keyword>
<dbReference type="Proteomes" id="UP000001822">
    <property type="component" value="Chromosome"/>
</dbReference>
<protein>
    <submittedName>
        <fullName evidence="6">Chromosome segregation ATPase intracellular signaling protein</fullName>
    </submittedName>
</protein>
<organism evidence="6 7">
    <name type="scientific">Cytophaga hutchinsonii (strain ATCC 33406 / DSM 1761 / CIP 103989 / NBRC 15051 / NCIMB 9469 / D465)</name>
    <dbReference type="NCBI Taxonomy" id="269798"/>
    <lineage>
        <taxon>Bacteria</taxon>
        <taxon>Pseudomonadati</taxon>
        <taxon>Bacteroidota</taxon>
        <taxon>Cytophagia</taxon>
        <taxon>Cytophagales</taxon>
        <taxon>Cytophagaceae</taxon>
        <taxon>Cytophaga</taxon>
    </lineage>
</organism>
<evidence type="ECO:0000256" key="2">
    <source>
        <dbReference type="SAM" id="Phobius"/>
    </source>
</evidence>
<name>A0A6N4SRA6_CYTH3</name>
<evidence type="ECO:0000259" key="4">
    <source>
        <dbReference type="Pfam" id="PF07696"/>
    </source>
</evidence>
<evidence type="ECO:0000259" key="3">
    <source>
        <dbReference type="Pfam" id="PF07695"/>
    </source>
</evidence>
<gene>
    <name evidence="6" type="ordered locus">CHU_1654</name>
</gene>
<feature type="transmembrane region" description="Helical" evidence="2">
    <location>
        <begin position="177"/>
        <end position="194"/>
    </location>
</feature>
<feature type="domain" description="7TM-DISM receptor extracellular" evidence="4">
    <location>
        <begin position="4"/>
        <end position="134"/>
    </location>
</feature>
<feature type="transmembrane region" description="Helical" evidence="2">
    <location>
        <begin position="326"/>
        <end position="349"/>
    </location>
</feature>
<dbReference type="RefSeq" id="WP_011585039.1">
    <property type="nucleotide sequence ID" value="NC_008255.1"/>
</dbReference>
<dbReference type="InterPro" id="IPR024442">
    <property type="entry name" value="Transposase_Zn_ribbon"/>
</dbReference>
<evidence type="ECO:0000259" key="5">
    <source>
        <dbReference type="Pfam" id="PF12760"/>
    </source>
</evidence>
<feature type="domain" description="7TM-DISM receptor extracellular" evidence="3">
    <location>
        <begin position="149"/>
        <end position="351"/>
    </location>
</feature>
<dbReference type="Pfam" id="PF07696">
    <property type="entry name" value="7TMR-DISMED2"/>
    <property type="match status" value="1"/>
</dbReference>
<evidence type="ECO:0000313" key="6">
    <source>
        <dbReference type="EMBL" id="ABG58922.1"/>
    </source>
</evidence>
<keyword evidence="2" id="KW-0812">Transmembrane</keyword>
<dbReference type="InterPro" id="IPR011622">
    <property type="entry name" value="7TMR_DISM_rcpt_extracell_dom2"/>
</dbReference>
<evidence type="ECO:0000256" key="1">
    <source>
        <dbReference type="SAM" id="Coils"/>
    </source>
</evidence>
<feature type="domain" description="Transposase zinc-ribbon" evidence="5">
    <location>
        <begin position="471"/>
        <end position="515"/>
    </location>
</feature>
<reference evidence="6 7" key="1">
    <citation type="journal article" date="2007" name="Appl. Environ. Microbiol.">
        <title>Genome sequence of the cellulolytic gliding bacterium Cytophaga hutchinsonii.</title>
        <authorList>
            <person name="Xie G."/>
            <person name="Bruce D.C."/>
            <person name="Challacombe J.F."/>
            <person name="Chertkov O."/>
            <person name="Detter J.C."/>
            <person name="Gilna P."/>
            <person name="Han C.S."/>
            <person name="Lucas S."/>
            <person name="Misra M."/>
            <person name="Myers G.L."/>
            <person name="Richardson P."/>
            <person name="Tapia R."/>
            <person name="Thayer N."/>
            <person name="Thompson L.S."/>
            <person name="Brettin T.S."/>
            <person name="Henrissat B."/>
            <person name="Wilson D.B."/>
            <person name="McBride M.J."/>
        </authorList>
    </citation>
    <scope>NUCLEOTIDE SEQUENCE [LARGE SCALE GENOMIC DNA]</scope>
    <source>
        <strain evidence="7">ATCC 33406 / DSM 1761 / CIP 103989 / NBRC 15051 / NCIMB 9469 / D465</strain>
    </source>
</reference>
<dbReference type="Gene3D" id="2.60.40.2380">
    <property type="match status" value="1"/>
</dbReference>
<proteinExistence type="predicted"/>
<feature type="transmembrane region" description="Helical" evidence="2">
    <location>
        <begin position="214"/>
        <end position="232"/>
    </location>
</feature>
<dbReference type="Pfam" id="PF12760">
    <property type="entry name" value="Zn_ribbon_IS1595"/>
    <property type="match status" value="1"/>
</dbReference>
<accession>A0A6N4SRA6</accession>